<name>A0A2W1N4U3_PAEXE</name>
<keyword evidence="3" id="KW-1185">Reference proteome</keyword>
<organism evidence="2 3">
    <name type="scientific">Paenibacillus xerothermodurans</name>
    <dbReference type="NCBI Taxonomy" id="1977292"/>
    <lineage>
        <taxon>Bacteria</taxon>
        <taxon>Bacillati</taxon>
        <taxon>Bacillota</taxon>
        <taxon>Bacilli</taxon>
        <taxon>Bacillales</taxon>
        <taxon>Paenibacillaceae</taxon>
        <taxon>Paenibacillus</taxon>
    </lineage>
</organism>
<evidence type="ECO:0000313" key="3">
    <source>
        <dbReference type="Proteomes" id="UP000214746"/>
    </source>
</evidence>
<feature type="transmembrane region" description="Helical" evidence="1">
    <location>
        <begin position="12"/>
        <end position="33"/>
    </location>
</feature>
<dbReference type="EMBL" id="NHRJ02000017">
    <property type="protein sequence ID" value="PZE19377.1"/>
    <property type="molecule type" value="Genomic_DNA"/>
</dbReference>
<feature type="transmembrane region" description="Helical" evidence="1">
    <location>
        <begin position="654"/>
        <end position="674"/>
    </location>
</feature>
<protein>
    <submittedName>
        <fullName evidence="2">Uncharacterized protein</fullName>
    </submittedName>
</protein>
<reference evidence="2" key="1">
    <citation type="submission" date="2018-06" db="EMBL/GenBank/DDBJ databases">
        <title>Paenibacillus xerothermodurans sp. nov. an extremely dry heat resistant spore forming bacterium isolated from the soil of Cape Canaveral, Florida.</title>
        <authorList>
            <person name="Seuylemezian A."/>
            <person name="Kaur N."/>
            <person name="Patil P."/>
            <person name="Patil P."/>
            <person name="Mayilraj S."/>
            <person name="Vaishampayan P."/>
        </authorList>
    </citation>
    <scope>NUCLEOTIDE SEQUENCE [LARGE SCALE GENOMIC DNA]</scope>
    <source>
        <strain evidence="2">ATCC 27380</strain>
    </source>
</reference>
<feature type="transmembrane region" description="Helical" evidence="1">
    <location>
        <begin position="476"/>
        <end position="495"/>
    </location>
</feature>
<feature type="transmembrane region" description="Helical" evidence="1">
    <location>
        <begin position="507"/>
        <end position="528"/>
    </location>
</feature>
<evidence type="ECO:0000313" key="2">
    <source>
        <dbReference type="EMBL" id="PZE19377.1"/>
    </source>
</evidence>
<sequence length="688" mass="77195">MSGLYLRLNKKLLKWLWVLVILGVLASLPLAFVRNETEQDTAQKVEFVLDYRDLLEISDTQTDPRSFVTHQLTEAKKSGIYSMAVYESTLNEFRLSRRIEVFSSHEATALTQTPVLPNENFTYILFADKEAQTKLQPLIEQTFKSLNVKMRPWSFKNQAGMIIEMGMEEANLKTMDPDPIALDTLKEKGFKIVVRMSNRRPFDAAQMNALLARLKQQYGVKRFVIDGETVPGFINENNHEHLDAMAELMKKYNIGLAVIEPLFQKVPQKGFSRLAKNINYDVVRLHPLTEKDGEKLTENITEPELRQREIDVADRLVLAVKDRNIRMVFLNAKAVRSVDKGTIINPLDSIYASLQGENGAIPRIQAAGYSTGVAEKFQPAYPGWQKIAKAVAWVGAVALITLMISYFIPQIALFVFVIGLIGSAGLYVLSPSLFAQALALGAGTSAPTLAIMMAIREARAKHQAKLGSRIAYAIVLLLRTSLVSLIGACFIIGLLNQVTYALVLEQFRGVSVLHLMPIVLVCIYWLLFSEESTYKEKLRKARALLSSNISVLWVVGAALLFAVGFYYLSRTGNEGQTTALERVFRSFLENTLGVRPRTKEFLISHPLFLLGAYLCVKHRKAALLMLTGVIGQASIVDTFAHLHTPLEISLIRVAYGLSFGILIGIVFIIAWEILSRSWRRWTPLLQQE</sequence>
<feature type="transmembrane region" description="Helical" evidence="1">
    <location>
        <begin position="549"/>
        <end position="568"/>
    </location>
</feature>
<feature type="transmembrane region" description="Helical" evidence="1">
    <location>
        <begin position="435"/>
        <end position="455"/>
    </location>
</feature>
<proteinExistence type="predicted"/>
<evidence type="ECO:0000256" key="1">
    <source>
        <dbReference type="SAM" id="Phobius"/>
    </source>
</evidence>
<gene>
    <name evidence="2" type="ORF">CBW46_018585</name>
</gene>
<comment type="caution">
    <text evidence="2">The sequence shown here is derived from an EMBL/GenBank/DDBJ whole genome shotgun (WGS) entry which is preliminary data.</text>
</comment>
<dbReference type="AlphaFoldDB" id="A0A2W1N4U3"/>
<keyword evidence="1" id="KW-0812">Transmembrane</keyword>
<keyword evidence="1" id="KW-0472">Membrane</keyword>
<dbReference type="Pfam" id="PF18949">
    <property type="entry name" value="DUF5693"/>
    <property type="match status" value="1"/>
</dbReference>
<accession>A0A2W1N4U3</accession>
<keyword evidence="1" id="KW-1133">Transmembrane helix</keyword>
<dbReference type="RefSeq" id="WP_089201470.1">
    <property type="nucleotide sequence ID" value="NZ_NHRJ02000017.1"/>
</dbReference>
<dbReference type="OrthoDB" id="3805529at2"/>
<dbReference type="Proteomes" id="UP000214746">
    <property type="component" value="Unassembled WGS sequence"/>
</dbReference>
<dbReference type="InterPro" id="IPR043748">
    <property type="entry name" value="DUF5693"/>
</dbReference>